<dbReference type="SUPFAM" id="SSF51735">
    <property type="entry name" value="NAD(P)-binding Rossmann-fold domains"/>
    <property type="match status" value="1"/>
</dbReference>
<evidence type="ECO:0000313" key="5">
    <source>
        <dbReference type="Proteomes" id="UP000637906"/>
    </source>
</evidence>
<dbReference type="PANTHER" id="PTHR48106">
    <property type="entry name" value="QUINONE OXIDOREDUCTASE PIG3-RELATED"/>
    <property type="match status" value="1"/>
</dbReference>
<dbReference type="GO" id="GO:0070402">
    <property type="term" value="F:NADPH binding"/>
    <property type="evidence" value="ECO:0007669"/>
    <property type="project" value="TreeGrafter"/>
</dbReference>
<dbReference type="AlphaFoldDB" id="A0A8J3HWT4"/>
<dbReference type="PANTHER" id="PTHR48106:SF13">
    <property type="entry name" value="QUINONE OXIDOREDUCTASE-RELATED"/>
    <property type="match status" value="1"/>
</dbReference>
<dbReference type="InterPro" id="IPR020843">
    <property type="entry name" value="ER"/>
</dbReference>
<dbReference type="InterPro" id="IPR011032">
    <property type="entry name" value="GroES-like_sf"/>
</dbReference>
<organism evidence="4 5">
    <name type="scientific">Candidatus Mesenet longicola</name>
    <dbReference type="NCBI Taxonomy" id="1892558"/>
    <lineage>
        <taxon>Bacteria</taxon>
        <taxon>Pseudomonadati</taxon>
        <taxon>Pseudomonadota</taxon>
        <taxon>Alphaproteobacteria</taxon>
        <taxon>Rickettsiales</taxon>
        <taxon>Anaplasmataceae</taxon>
        <taxon>Candidatus Mesenet</taxon>
    </lineage>
</organism>
<dbReference type="CDD" id="cd05286">
    <property type="entry name" value="QOR2"/>
    <property type="match status" value="1"/>
</dbReference>
<keyword evidence="1" id="KW-0521">NADP</keyword>
<dbReference type="SMART" id="SM00829">
    <property type="entry name" value="PKS_ER"/>
    <property type="match status" value="1"/>
</dbReference>
<gene>
    <name evidence="4" type="primary">qor</name>
    <name evidence="4" type="ORF">sL5_00490</name>
</gene>
<accession>A0A8J3HWT4</accession>
<comment type="caution">
    <text evidence="4">The sequence shown here is derived from an EMBL/GenBank/DDBJ whole genome shotgun (WGS) entry which is preliminary data.</text>
</comment>
<evidence type="ECO:0000259" key="3">
    <source>
        <dbReference type="SMART" id="SM00829"/>
    </source>
</evidence>
<feature type="domain" description="Enoyl reductase (ER)" evidence="3">
    <location>
        <begin position="13"/>
        <end position="325"/>
    </location>
</feature>
<evidence type="ECO:0000256" key="2">
    <source>
        <dbReference type="ARBA" id="ARBA00023002"/>
    </source>
</evidence>
<dbReference type="EMBL" id="BNGU01000002">
    <property type="protein sequence ID" value="GHM59056.1"/>
    <property type="molecule type" value="Genomic_DNA"/>
</dbReference>
<dbReference type="SUPFAM" id="SSF50129">
    <property type="entry name" value="GroES-like"/>
    <property type="match status" value="1"/>
</dbReference>
<dbReference type="Gene3D" id="3.90.180.10">
    <property type="entry name" value="Medium-chain alcohol dehydrogenases, catalytic domain"/>
    <property type="match status" value="1"/>
</dbReference>
<dbReference type="Pfam" id="PF00107">
    <property type="entry name" value="ADH_zinc_N"/>
    <property type="match status" value="1"/>
</dbReference>
<evidence type="ECO:0000313" key="4">
    <source>
        <dbReference type="EMBL" id="GHM59056.1"/>
    </source>
</evidence>
<dbReference type="InterPro" id="IPR013154">
    <property type="entry name" value="ADH-like_N"/>
</dbReference>
<evidence type="ECO:0000256" key="1">
    <source>
        <dbReference type="ARBA" id="ARBA00022857"/>
    </source>
</evidence>
<keyword evidence="5" id="KW-1185">Reference proteome</keyword>
<dbReference type="Proteomes" id="UP000637906">
    <property type="component" value="Unassembled WGS sequence"/>
</dbReference>
<dbReference type="InterPro" id="IPR047618">
    <property type="entry name" value="QOR-like"/>
</dbReference>
<dbReference type="GO" id="GO:0003960">
    <property type="term" value="F:quinone reductase (NADPH) activity"/>
    <property type="evidence" value="ECO:0007669"/>
    <property type="project" value="InterPro"/>
</dbReference>
<dbReference type="GO" id="GO:0005829">
    <property type="term" value="C:cytosol"/>
    <property type="evidence" value="ECO:0007669"/>
    <property type="project" value="TreeGrafter"/>
</dbReference>
<protein>
    <submittedName>
        <fullName evidence="4">Quinone oxidoreductase</fullName>
    </submittedName>
</protein>
<dbReference type="InterPro" id="IPR036291">
    <property type="entry name" value="NAD(P)-bd_dom_sf"/>
</dbReference>
<sequence length="327" mass="36372">MEIVKALLIEKTGGPEVLKQINKNVGNPKEGEVLIRHKVIGLNRYDLECRKGIRKLAKFPVILGREATGVVEKVSTTGNNNFRVGDRVVYCTAPFGAYCERRIIDQKYLIKIPDDISDEVAAAVLFKGMAAHYLLYRAYRALPGAFLLVHGANGGVGQILCQWANHMKCKVIGTVSSDDKRKIAMHNSCQYAINYNDGNFVEQIMEITNGKGVNAVYDPLGLVTSKISFESLSIFGVYVSYGQISGAAPNINLSMLSSRSLFVTGTSMHHYKSNIFEIALTAMEIFAMVKRGYIRVHINKRYRFDEIKKAHEDMENSQLSGLNVIVV</sequence>
<dbReference type="Gene3D" id="3.40.50.720">
    <property type="entry name" value="NAD(P)-binding Rossmann-like Domain"/>
    <property type="match status" value="1"/>
</dbReference>
<dbReference type="InterPro" id="IPR013149">
    <property type="entry name" value="ADH-like_C"/>
</dbReference>
<proteinExistence type="predicted"/>
<reference evidence="4 5" key="1">
    <citation type="journal article" date="2021" name="Microb. Ecol.">
        <title>Candidatus Mesenet longicola: Novel Endosymbionts of Brontispa longissima that Induce Cytoplasmic Incompatibility.</title>
        <authorList>
            <person name="Takano S."/>
            <person name="Gotoh Y."/>
            <person name="Hayashi T."/>
        </authorList>
    </citation>
    <scope>NUCLEOTIDE SEQUENCE [LARGE SCALE GENOMIC DNA]</scope>
    <source>
        <strain evidence="4">L5</strain>
    </source>
</reference>
<keyword evidence="2" id="KW-0560">Oxidoreductase</keyword>
<dbReference type="GO" id="GO:0035925">
    <property type="term" value="F:mRNA 3'-UTR AU-rich region binding"/>
    <property type="evidence" value="ECO:0007669"/>
    <property type="project" value="TreeGrafter"/>
</dbReference>
<dbReference type="Pfam" id="PF08240">
    <property type="entry name" value="ADH_N"/>
    <property type="match status" value="1"/>
</dbReference>
<name>A0A8J3HWT4_9RICK</name>